<dbReference type="InterPro" id="IPR019248">
    <property type="entry name" value="Glucodextran_C"/>
</dbReference>
<name>A0A8J6HZW6_9FIRM</name>
<organism evidence="3 4">
    <name type="scientific">Capillibacterium thermochitinicola</name>
    <dbReference type="NCBI Taxonomy" id="2699427"/>
    <lineage>
        <taxon>Bacteria</taxon>
        <taxon>Bacillati</taxon>
        <taxon>Bacillota</taxon>
        <taxon>Capillibacterium</taxon>
    </lineage>
</organism>
<sequence>MWKYLLFFLGLCLLCAPVQGQVGGAQRPVEVYFEAVDPAGDDYGPGSYIYPRNLAFRPYEGLYDLLWFRVAGDGEQLFFDLRIKQVTNPWNAPEGFIHPVIHIYLDTRPGGRTAPLSEALGVKMAPQYGWEFALVGVGWESSRLVYLSGDQTLVETDLTAVYLPDQNIIRLSVPMAVVGRPQKSWRYYVLVGAYDGFGPGFLREIRTEPGDWHFGGGDNGRGTPGS</sequence>
<dbReference type="RefSeq" id="WP_181339604.1">
    <property type="nucleotide sequence ID" value="NZ_JAAKDE010000012.1"/>
</dbReference>
<dbReference type="AlphaFoldDB" id="A0A8J6HZW6"/>
<keyword evidence="4" id="KW-1185">Reference proteome</keyword>
<feature type="chain" id="PRO_5038590879" description="Glucodextranase-like C-terminal domain-containing protein" evidence="1">
    <location>
        <begin position="21"/>
        <end position="226"/>
    </location>
</feature>
<dbReference type="Gene3D" id="2.60.40.1190">
    <property type="match status" value="1"/>
</dbReference>
<evidence type="ECO:0000313" key="3">
    <source>
        <dbReference type="EMBL" id="MBA2133150.1"/>
    </source>
</evidence>
<accession>A0A8J6HZW6</accession>
<evidence type="ECO:0000256" key="1">
    <source>
        <dbReference type="SAM" id="SignalP"/>
    </source>
</evidence>
<protein>
    <recommendedName>
        <fullName evidence="2">Glucodextranase-like C-terminal domain-containing protein</fullName>
    </recommendedName>
</protein>
<keyword evidence="1" id="KW-0732">Signal</keyword>
<gene>
    <name evidence="3" type="ORF">G5B42_06290</name>
</gene>
<feature type="signal peptide" evidence="1">
    <location>
        <begin position="1"/>
        <end position="20"/>
    </location>
</feature>
<dbReference type="SUPFAM" id="SSF49344">
    <property type="entry name" value="CBD9-like"/>
    <property type="match status" value="1"/>
</dbReference>
<feature type="domain" description="Glucodextranase-like C-terminal" evidence="2">
    <location>
        <begin position="33"/>
        <end position="219"/>
    </location>
</feature>
<evidence type="ECO:0000313" key="4">
    <source>
        <dbReference type="Proteomes" id="UP000657177"/>
    </source>
</evidence>
<dbReference type="Pfam" id="PF09985">
    <property type="entry name" value="Glucodextran_C"/>
    <property type="match status" value="1"/>
</dbReference>
<reference evidence="3" key="1">
    <citation type="submission" date="2020-06" db="EMBL/GenBank/DDBJ databases">
        <title>Novel chitinolytic bacterium.</title>
        <authorList>
            <person name="Ungkulpasvich U."/>
            <person name="Kosugi A."/>
            <person name="Uke A."/>
        </authorList>
    </citation>
    <scope>NUCLEOTIDE SEQUENCE</scope>
    <source>
        <strain evidence="3">UUS1-1</strain>
    </source>
</reference>
<evidence type="ECO:0000259" key="2">
    <source>
        <dbReference type="Pfam" id="PF09985"/>
    </source>
</evidence>
<dbReference type="Proteomes" id="UP000657177">
    <property type="component" value="Unassembled WGS sequence"/>
</dbReference>
<dbReference type="EMBL" id="JAAKDE010000012">
    <property type="protein sequence ID" value="MBA2133150.1"/>
    <property type="molecule type" value="Genomic_DNA"/>
</dbReference>
<comment type="caution">
    <text evidence="3">The sequence shown here is derived from an EMBL/GenBank/DDBJ whole genome shotgun (WGS) entry which is preliminary data.</text>
</comment>
<dbReference type="CDD" id="cd09626">
    <property type="entry name" value="DOMON_glucodextranase_like"/>
    <property type="match status" value="1"/>
</dbReference>
<proteinExistence type="predicted"/>